<dbReference type="EC" id="2.7.11.1" evidence="1"/>
<dbReference type="AlphaFoldDB" id="A0A953IB80"/>
<dbReference type="CDD" id="cd06577">
    <property type="entry name" value="PASTA_pknB"/>
    <property type="match status" value="3"/>
</dbReference>
<sequence length="630" mass="68133">MIGTILGNRYRIEERIGGGGMAVVFRATDLQLGREVAVKTLRGQFGADDEFVRRFRREAHNAASLSHPNIVQTYDVGEDGGVHYIVMELVTGKTLKALIQEQGPLPPGDAARIGIAIADALAHAHAQGIVHRDIKPHNILLGQDGRVKVADFGIARAVTTDTLTRTGSWMGSAHYFSPEQADGQPASAKSDLYSLGVVLYEMVTGTVPFQGESPITVALKHLRERVDPPSHLNPEVPVELDEIILRAMEKEPEDRFDSAVEMRDALADFLQLHLEGRTHMPSGDFPTMDVRAARARSAGQRRERGRAKRQRDPETARRRARIRNIVIVSAVVLVLLGGLGAGGWALWKFLDVPEVQVPPIVGVHITQAEEMLAAAKLQRAIVSERHSDLEQLYIIEARPEPGSWVKEGAVIELVVSKGPEIVELPDVVGMNLDQARARLKSERFGVGEIKEQISNRPAGEVIAQAPPARTPLKVGSTVTLTVSLGPLKVPDVAGMALDDARKAITDAGLVPGSVTERPDAQPAGTVLATVPAEGSQVEPGQRVDLVISSGPELLGTEFSKELIVPGPSTQKVRFQVVLIDQIDGAEEPRVLVDEELEGGQRVVVSDKFYGSDAYLIISVNGVEAGWVELP</sequence>
<dbReference type="SUPFAM" id="SSF56112">
    <property type="entry name" value="Protein kinase-like (PK-like)"/>
    <property type="match status" value="1"/>
</dbReference>
<dbReference type="SMART" id="SM00220">
    <property type="entry name" value="S_TKc"/>
    <property type="match status" value="1"/>
</dbReference>
<evidence type="ECO:0000256" key="3">
    <source>
        <dbReference type="ARBA" id="ARBA00022679"/>
    </source>
</evidence>
<dbReference type="PANTHER" id="PTHR43289:SF34">
    <property type="entry name" value="SERINE_THREONINE-PROTEIN KINASE YBDM-RELATED"/>
    <property type="match status" value="1"/>
</dbReference>
<feature type="transmembrane region" description="Helical" evidence="11">
    <location>
        <begin position="325"/>
        <end position="347"/>
    </location>
</feature>
<evidence type="ECO:0000256" key="9">
    <source>
        <dbReference type="PROSITE-ProRule" id="PRU10141"/>
    </source>
</evidence>
<keyword evidence="4 9" id="KW-0547">Nucleotide-binding</keyword>
<evidence type="ECO:0000259" key="12">
    <source>
        <dbReference type="PROSITE" id="PS50011"/>
    </source>
</evidence>
<dbReference type="GO" id="GO:0004674">
    <property type="term" value="F:protein serine/threonine kinase activity"/>
    <property type="evidence" value="ECO:0007669"/>
    <property type="project" value="UniProtKB-KW"/>
</dbReference>
<proteinExistence type="predicted"/>
<evidence type="ECO:0000256" key="5">
    <source>
        <dbReference type="ARBA" id="ARBA00022777"/>
    </source>
</evidence>
<feature type="domain" description="PASTA" evidence="13">
    <location>
        <begin position="418"/>
        <end position="484"/>
    </location>
</feature>
<evidence type="ECO:0000256" key="6">
    <source>
        <dbReference type="ARBA" id="ARBA00022840"/>
    </source>
</evidence>
<evidence type="ECO:0000256" key="7">
    <source>
        <dbReference type="ARBA" id="ARBA00047899"/>
    </source>
</evidence>
<dbReference type="PROSITE" id="PS51178">
    <property type="entry name" value="PASTA"/>
    <property type="match status" value="3"/>
</dbReference>
<comment type="caution">
    <text evidence="14">The sequence shown here is derived from an EMBL/GenBank/DDBJ whole genome shotgun (WGS) entry which is preliminary data.</text>
</comment>
<evidence type="ECO:0000256" key="8">
    <source>
        <dbReference type="ARBA" id="ARBA00048679"/>
    </source>
</evidence>
<evidence type="ECO:0000256" key="10">
    <source>
        <dbReference type="SAM" id="MobiDB-lite"/>
    </source>
</evidence>
<dbReference type="PROSITE" id="PS50011">
    <property type="entry name" value="PROTEIN_KINASE_DOM"/>
    <property type="match status" value="1"/>
</dbReference>
<feature type="binding site" evidence="9">
    <location>
        <position position="39"/>
    </location>
    <ligand>
        <name>ATP</name>
        <dbReference type="ChEBI" id="CHEBI:30616"/>
    </ligand>
</feature>
<evidence type="ECO:0000313" key="14">
    <source>
        <dbReference type="EMBL" id="MBY6276159.1"/>
    </source>
</evidence>
<evidence type="ECO:0000256" key="4">
    <source>
        <dbReference type="ARBA" id="ARBA00022741"/>
    </source>
</evidence>
<feature type="domain" description="Protein kinase" evidence="12">
    <location>
        <begin position="10"/>
        <end position="270"/>
    </location>
</feature>
<dbReference type="InterPro" id="IPR005543">
    <property type="entry name" value="PASTA_dom"/>
</dbReference>
<feature type="domain" description="PASTA" evidence="13">
    <location>
        <begin position="485"/>
        <end position="549"/>
    </location>
</feature>
<comment type="catalytic activity">
    <reaction evidence="8">
        <text>L-seryl-[protein] + ATP = O-phospho-L-seryl-[protein] + ADP + H(+)</text>
        <dbReference type="Rhea" id="RHEA:17989"/>
        <dbReference type="Rhea" id="RHEA-COMP:9863"/>
        <dbReference type="Rhea" id="RHEA-COMP:11604"/>
        <dbReference type="ChEBI" id="CHEBI:15378"/>
        <dbReference type="ChEBI" id="CHEBI:29999"/>
        <dbReference type="ChEBI" id="CHEBI:30616"/>
        <dbReference type="ChEBI" id="CHEBI:83421"/>
        <dbReference type="ChEBI" id="CHEBI:456216"/>
        <dbReference type="EC" id="2.7.11.1"/>
    </reaction>
</comment>
<dbReference type="Pfam" id="PF03793">
    <property type="entry name" value="PASTA"/>
    <property type="match status" value="3"/>
</dbReference>
<dbReference type="InterPro" id="IPR008271">
    <property type="entry name" value="Ser/Thr_kinase_AS"/>
</dbReference>
<keyword evidence="3" id="KW-0808">Transferase</keyword>
<dbReference type="CDD" id="cd14014">
    <property type="entry name" value="STKc_PknB_like"/>
    <property type="match status" value="1"/>
</dbReference>
<dbReference type="Proteomes" id="UP000732377">
    <property type="component" value="Unassembled WGS sequence"/>
</dbReference>
<dbReference type="NCBIfam" id="NF033483">
    <property type="entry name" value="PknB_PASTA_kin"/>
    <property type="match status" value="1"/>
</dbReference>
<dbReference type="PANTHER" id="PTHR43289">
    <property type="entry name" value="MITOGEN-ACTIVATED PROTEIN KINASE KINASE KINASE 20-RELATED"/>
    <property type="match status" value="1"/>
</dbReference>
<dbReference type="PROSITE" id="PS00108">
    <property type="entry name" value="PROTEIN_KINASE_ST"/>
    <property type="match status" value="1"/>
</dbReference>
<reference evidence="14" key="1">
    <citation type="submission" date="2017-11" db="EMBL/GenBank/DDBJ databases">
        <title>Three new genomes from thermophilic consortium.</title>
        <authorList>
            <person name="Quaggio R."/>
            <person name="Amgarten D."/>
            <person name="Setubal J.C."/>
        </authorList>
    </citation>
    <scope>NUCLEOTIDE SEQUENCE</scope>
    <source>
        <strain evidence="14">ZCTH01-B2</strain>
    </source>
</reference>
<keyword evidence="11" id="KW-0812">Transmembrane</keyword>
<dbReference type="Pfam" id="PF00069">
    <property type="entry name" value="Pkinase"/>
    <property type="match status" value="1"/>
</dbReference>
<evidence type="ECO:0000313" key="15">
    <source>
        <dbReference type="Proteomes" id="UP000732377"/>
    </source>
</evidence>
<dbReference type="InterPro" id="IPR017441">
    <property type="entry name" value="Protein_kinase_ATP_BS"/>
</dbReference>
<comment type="catalytic activity">
    <reaction evidence="7">
        <text>L-threonyl-[protein] + ATP = O-phospho-L-threonyl-[protein] + ADP + H(+)</text>
        <dbReference type="Rhea" id="RHEA:46608"/>
        <dbReference type="Rhea" id="RHEA-COMP:11060"/>
        <dbReference type="Rhea" id="RHEA-COMP:11605"/>
        <dbReference type="ChEBI" id="CHEBI:15378"/>
        <dbReference type="ChEBI" id="CHEBI:30013"/>
        <dbReference type="ChEBI" id="CHEBI:30616"/>
        <dbReference type="ChEBI" id="CHEBI:61977"/>
        <dbReference type="ChEBI" id="CHEBI:456216"/>
        <dbReference type="EC" id="2.7.11.1"/>
    </reaction>
</comment>
<keyword evidence="5" id="KW-0418">Kinase</keyword>
<accession>A0A953IB80</accession>
<dbReference type="FunFam" id="3.30.200.20:FF:000035">
    <property type="entry name" value="Serine/threonine protein kinase Stk1"/>
    <property type="match status" value="1"/>
</dbReference>
<keyword evidence="11" id="KW-0472">Membrane</keyword>
<keyword evidence="6 9" id="KW-0067">ATP-binding</keyword>
<dbReference type="PROSITE" id="PS00107">
    <property type="entry name" value="PROTEIN_KINASE_ATP"/>
    <property type="match status" value="1"/>
</dbReference>
<keyword evidence="2" id="KW-0723">Serine/threonine-protein kinase</keyword>
<dbReference type="Gene3D" id="3.30.10.20">
    <property type="match status" value="3"/>
</dbReference>
<feature type="region of interest" description="Disordered" evidence="10">
    <location>
        <begin position="294"/>
        <end position="315"/>
    </location>
</feature>
<dbReference type="EMBL" id="PIUK01000062">
    <property type="protein sequence ID" value="MBY6276159.1"/>
    <property type="molecule type" value="Genomic_DNA"/>
</dbReference>
<evidence type="ECO:0000256" key="11">
    <source>
        <dbReference type="SAM" id="Phobius"/>
    </source>
</evidence>
<name>A0A953IB80_SYMTR</name>
<evidence type="ECO:0000256" key="2">
    <source>
        <dbReference type="ARBA" id="ARBA00022527"/>
    </source>
</evidence>
<dbReference type="Gene3D" id="1.10.510.10">
    <property type="entry name" value="Transferase(Phosphotransferase) domain 1"/>
    <property type="match status" value="1"/>
</dbReference>
<organism evidence="14 15">
    <name type="scientific">Symbiobacterium thermophilum</name>
    <dbReference type="NCBI Taxonomy" id="2734"/>
    <lineage>
        <taxon>Bacteria</taxon>
        <taxon>Bacillati</taxon>
        <taxon>Bacillota</taxon>
        <taxon>Clostridia</taxon>
        <taxon>Eubacteriales</taxon>
        <taxon>Symbiobacteriaceae</taxon>
        <taxon>Symbiobacterium</taxon>
    </lineage>
</organism>
<dbReference type="RefSeq" id="WP_273379161.1">
    <property type="nucleotide sequence ID" value="NZ_PIUK01000062.1"/>
</dbReference>
<dbReference type="FunFam" id="1.10.510.10:FF:000021">
    <property type="entry name" value="Serine/threonine protein kinase"/>
    <property type="match status" value="1"/>
</dbReference>
<feature type="domain" description="PASTA" evidence="13">
    <location>
        <begin position="351"/>
        <end position="417"/>
    </location>
</feature>
<dbReference type="InterPro" id="IPR011009">
    <property type="entry name" value="Kinase-like_dom_sf"/>
</dbReference>
<dbReference type="SMART" id="SM00740">
    <property type="entry name" value="PASTA"/>
    <property type="match status" value="3"/>
</dbReference>
<evidence type="ECO:0000259" key="13">
    <source>
        <dbReference type="PROSITE" id="PS51178"/>
    </source>
</evidence>
<gene>
    <name evidence="14" type="ORF">CWE10_08050</name>
</gene>
<evidence type="ECO:0000256" key="1">
    <source>
        <dbReference type="ARBA" id="ARBA00012513"/>
    </source>
</evidence>
<dbReference type="InterPro" id="IPR000719">
    <property type="entry name" value="Prot_kinase_dom"/>
</dbReference>
<dbReference type="Gene3D" id="3.30.200.20">
    <property type="entry name" value="Phosphorylase Kinase, domain 1"/>
    <property type="match status" value="1"/>
</dbReference>
<protein>
    <recommendedName>
        <fullName evidence="1">non-specific serine/threonine protein kinase</fullName>
        <ecNumber evidence="1">2.7.11.1</ecNumber>
    </recommendedName>
</protein>
<dbReference type="GO" id="GO:0005524">
    <property type="term" value="F:ATP binding"/>
    <property type="evidence" value="ECO:0007669"/>
    <property type="project" value="UniProtKB-UniRule"/>
</dbReference>
<keyword evidence="11" id="KW-1133">Transmembrane helix</keyword>